<comment type="catalytic activity">
    <reaction evidence="8 9">
        <text>a 6-O-methyl-2'-deoxyguanosine in DNA + L-cysteinyl-[protein] = S-methyl-L-cysteinyl-[protein] + a 2'-deoxyguanosine in DNA</text>
        <dbReference type="Rhea" id="RHEA:24000"/>
        <dbReference type="Rhea" id="RHEA-COMP:10131"/>
        <dbReference type="Rhea" id="RHEA-COMP:10132"/>
        <dbReference type="Rhea" id="RHEA-COMP:11367"/>
        <dbReference type="Rhea" id="RHEA-COMP:11368"/>
        <dbReference type="ChEBI" id="CHEBI:29950"/>
        <dbReference type="ChEBI" id="CHEBI:82612"/>
        <dbReference type="ChEBI" id="CHEBI:85445"/>
        <dbReference type="ChEBI" id="CHEBI:85448"/>
        <dbReference type="EC" id="2.1.1.63"/>
    </reaction>
</comment>
<keyword evidence="5 9" id="KW-0808">Transferase</keyword>
<evidence type="ECO:0000259" key="11">
    <source>
        <dbReference type="Pfam" id="PF02870"/>
    </source>
</evidence>
<dbReference type="SUPFAM" id="SSF53155">
    <property type="entry name" value="Methylated DNA-protein cysteine methyltransferase domain"/>
    <property type="match status" value="1"/>
</dbReference>
<feature type="active site" description="Nucleophile; methyl group acceptor" evidence="9">
    <location>
        <position position="121"/>
    </location>
</feature>
<protein>
    <recommendedName>
        <fullName evidence="9">Methylated-DNA--protein-cysteine methyltransferase</fullName>
        <ecNumber evidence="9">2.1.1.63</ecNumber>
    </recommendedName>
    <alternativeName>
        <fullName evidence="9">6-O-methylguanine-DNA methyltransferase</fullName>
        <shortName evidence="9">MGMT</shortName>
    </alternativeName>
    <alternativeName>
        <fullName evidence="9">O-6-methylguanine-DNA-alkyltransferase</fullName>
    </alternativeName>
</protein>
<comment type="similarity">
    <text evidence="2 9">Belongs to the MGMT family.</text>
</comment>
<evidence type="ECO:0000256" key="3">
    <source>
        <dbReference type="ARBA" id="ARBA00022490"/>
    </source>
</evidence>
<dbReference type="EC" id="2.1.1.63" evidence="9"/>
<dbReference type="Gene3D" id="1.10.10.10">
    <property type="entry name" value="Winged helix-like DNA-binding domain superfamily/Winged helix DNA-binding domain"/>
    <property type="match status" value="1"/>
</dbReference>
<dbReference type="Pfam" id="PF02870">
    <property type="entry name" value="Methyltransf_1N"/>
    <property type="match status" value="1"/>
</dbReference>
<evidence type="ECO:0000256" key="5">
    <source>
        <dbReference type="ARBA" id="ARBA00022679"/>
    </source>
</evidence>
<dbReference type="GO" id="GO:0006307">
    <property type="term" value="P:DNA alkylation repair"/>
    <property type="evidence" value="ECO:0007669"/>
    <property type="project" value="UniProtKB-UniRule"/>
</dbReference>
<dbReference type="CDD" id="cd06445">
    <property type="entry name" value="ATase"/>
    <property type="match status" value="1"/>
</dbReference>
<dbReference type="AlphaFoldDB" id="A0A849V9P5"/>
<dbReference type="InterPro" id="IPR014048">
    <property type="entry name" value="MethylDNA_cys_MeTrfase_DNA-bd"/>
</dbReference>
<evidence type="ECO:0000313" key="13">
    <source>
        <dbReference type="Proteomes" id="UP000586305"/>
    </source>
</evidence>
<dbReference type="PANTHER" id="PTHR10815:SF5">
    <property type="entry name" value="METHYLATED-DNA--PROTEIN-CYSTEINE METHYLTRANSFERASE"/>
    <property type="match status" value="1"/>
</dbReference>
<comment type="caution">
    <text evidence="12">The sequence shown here is derived from an EMBL/GenBank/DDBJ whole genome shotgun (WGS) entry which is preliminary data.</text>
</comment>
<proteinExistence type="inferred from homology"/>
<dbReference type="RefSeq" id="WP_171625162.1">
    <property type="nucleotide sequence ID" value="NZ_JABBPG010000002.1"/>
</dbReference>
<evidence type="ECO:0000256" key="4">
    <source>
        <dbReference type="ARBA" id="ARBA00022603"/>
    </source>
</evidence>
<dbReference type="InterPro" id="IPR036631">
    <property type="entry name" value="MGMT_N_sf"/>
</dbReference>
<evidence type="ECO:0000313" key="12">
    <source>
        <dbReference type="EMBL" id="NOU50082.1"/>
    </source>
</evidence>
<dbReference type="FunFam" id="1.10.10.10:FF:000214">
    <property type="entry name" value="Methylated-DNA--protein-cysteine methyltransferase"/>
    <property type="match status" value="1"/>
</dbReference>
<dbReference type="PROSITE" id="PS00374">
    <property type="entry name" value="MGMT"/>
    <property type="match status" value="1"/>
</dbReference>
<dbReference type="Gene3D" id="3.30.160.70">
    <property type="entry name" value="Methylated DNA-protein cysteine methyltransferase domain"/>
    <property type="match status" value="1"/>
</dbReference>
<comment type="miscellaneous">
    <text evidence="9">This enzyme catalyzes only one turnover and therefore is not strictly catalytic. According to one definition, an enzyme is a biocatalyst that acts repeatedly and over many reaction cycles.</text>
</comment>
<evidence type="ECO:0000256" key="9">
    <source>
        <dbReference type="HAMAP-Rule" id="MF_00772"/>
    </source>
</evidence>
<evidence type="ECO:0000256" key="1">
    <source>
        <dbReference type="ARBA" id="ARBA00001286"/>
    </source>
</evidence>
<dbReference type="GO" id="GO:0003908">
    <property type="term" value="F:methylated-DNA-[protein]-cysteine S-methyltransferase activity"/>
    <property type="evidence" value="ECO:0007669"/>
    <property type="project" value="UniProtKB-UniRule"/>
</dbReference>
<keyword evidence="13" id="KW-1185">Reference proteome</keyword>
<dbReference type="Proteomes" id="UP000586305">
    <property type="component" value="Unassembled WGS sequence"/>
</dbReference>
<comment type="catalytic activity">
    <reaction evidence="1 9">
        <text>a 4-O-methyl-thymidine in DNA + L-cysteinyl-[protein] = a thymidine in DNA + S-methyl-L-cysteinyl-[protein]</text>
        <dbReference type="Rhea" id="RHEA:53428"/>
        <dbReference type="Rhea" id="RHEA-COMP:10131"/>
        <dbReference type="Rhea" id="RHEA-COMP:10132"/>
        <dbReference type="Rhea" id="RHEA-COMP:13555"/>
        <dbReference type="Rhea" id="RHEA-COMP:13556"/>
        <dbReference type="ChEBI" id="CHEBI:29950"/>
        <dbReference type="ChEBI" id="CHEBI:82612"/>
        <dbReference type="ChEBI" id="CHEBI:137386"/>
        <dbReference type="ChEBI" id="CHEBI:137387"/>
        <dbReference type="EC" id="2.1.1.63"/>
    </reaction>
</comment>
<dbReference type="GO" id="GO:0005737">
    <property type="term" value="C:cytoplasm"/>
    <property type="evidence" value="ECO:0007669"/>
    <property type="project" value="UniProtKB-SubCell"/>
</dbReference>
<sequence>MIYQHTMDTPIGELVIQSSNKGLTYVGFKPKALYQEYGNEHTHQAHQQLSEYFSGSRRDFDVAIDVTGSAFQKSVWQLLTQVRYGQTSTYGWMANRLNNPKAVRAVGGANGKNPISIIIPCHRIIGANGTLTGYAAGVEKKAWLLKHEQQNKLN</sequence>
<evidence type="ECO:0000256" key="8">
    <source>
        <dbReference type="ARBA" id="ARBA00049348"/>
    </source>
</evidence>
<dbReference type="PANTHER" id="PTHR10815">
    <property type="entry name" value="METHYLATED-DNA--PROTEIN-CYSTEINE METHYLTRANSFERASE"/>
    <property type="match status" value="1"/>
</dbReference>
<dbReference type="EMBL" id="JABBPG010000002">
    <property type="protein sequence ID" value="NOU50082.1"/>
    <property type="molecule type" value="Genomic_DNA"/>
</dbReference>
<dbReference type="NCBIfam" id="TIGR00589">
    <property type="entry name" value="ogt"/>
    <property type="match status" value="1"/>
</dbReference>
<comment type="function">
    <text evidence="9">Involved in the cellular defense against the biological effects of O6-methylguanine (O6-MeG) and O4-methylthymine (O4-MeT) in DNA. Repairs the methylated nucleobase in DNA by stoichiometrically transferring the methyl group to a cysteine residue in the enzyme. This is a suicide reaction: the enzyme is irreversibly inactivated.</text>
</comment>
<feature type="domain" description="Methylguanine DNA methyltransferase ribonuclease-like" evidence="11">
    <location>
        <begin position="2"/>
        <end position="65"/>
    </location>
</feature>
<keyword evidence="7 9" id="KW-0234">DNA repair</keyword>
<reference evidence="12 13" key="1">
    <citation type="submission" date="2020-04" db="EMBL/GenBank/DDBJ databases">
        <title>Pseudoalteromonas caenipelagi sp. nov., isolated from a tidal flat.</title>
        <authorList>
            <person name="Park S."/>
            <person name="Yoon J.-H."/>
        </authorList>
    </citation>
    <scope>NUCLEOTIDE SEQUENCE [LARGE SCALE GENOMIC DNA]</scope>
    <source>
        <strain evidence="12 13">JBTF-M23</strain>
    </source>
</reference>
<feature type="domain" description="Methylated-DNA-[protein]-cysteine S-methyltransferase DNA binding" evidence="10">
    <location>
        <begin position="70"/>
        <end position="149"/>
    </location>
</feature>
<keyword evidence="6 9" id="KW-0227">DNA damage</keyword>
<evidence type="ECO:0000256" key="6">
    <source>
        <dbReference type="ARBA" id="ARBA00022763"/>
    </source>
</evidence>
<gene>
    <name evidence="12" type="ORF">HG263_05955</name>
</gene>
<keyword evidence="3 9" id="KW-0963">Cytoplasm</keyword>
<accession>A0A849V9P5</accession>
<keyword evidence="4 9" id="KW-0489">Methyltransferase</keyword>
<dbReference type="Pfam" id="PF01035">
    <property type="entry name" value="DNA_binding_1"/>
    <property type="match status" value="1"/>
</dbReference>
<evidence type="ECO:0000259" key="10">
    <source>
        <dbReference type="Pfam" id="PF01035"/>
    </source>
</evidence>
<comment type="subcellular location">
    <subcellularLocation>
        <location evidence="9">Cytoplasm</location>
    </subcellularLocation>
</comment>
<dbReference type="InterPro" id="IPR023546">
    <property type="entry name" value="MGMT"/>
</dbReference>
<dbReference type="InterPro" id="IPR001497">
    <property type="entry name" value="MethylDNA_cys_MeTrfase_AS"/>
</dbReference>
<organism evidence="12 13">
    <name type="scientific">Pseudoalteromonas caenipelagi</name>
    <dbReference type="NCBI Taxonomy" id="2726988"/>
    <lineage>
        <taxon>Bacteria</taxon>
        <taxon>Pseudomonadati</taxon>
        <taxon>Pseudomonadota</taxon>
        <taxon>Gammaproteobacteria</taxon>
        <taxon>Alteromonadales</taxon>
        <taxon>Pseudoalteromonadaceae</taxon>
        <taxon>Pseudoalteromonas</taxon>
    </lineage>
</organism>
<evidence type="ECO:0000256" key="2">
    <source>
        <dbReference type="ARBA" id="ARBA00008711"/>
    </source>
</evidence>
<dbReference type="InterPro" id="IPR036217">
    <property type="entry name" value="MethylDNA_cys_MeTrfase_DNAb"/>
</dbReference>
<dbReference type="HAMAP" id="MF_00772">
    <property type="entry name" value="OGT"/>
    <property type="match status" value="1"/>
</dbReference>
<evidence type="ECO:0000256" key="7">
    <source>
        <dbReference type="ARBA" id="ARBA00023204"/>
    </source>
</evidence>
<dbReference type="InterPro" id="IPR008332">
    <property type="entry name" value="MethylG_MeTrfase_N"/>
</dbReference>
<dbReference type="GO" id="GO:0032259">
    <property type="term" value="P:methylation"/>
    <property type="evidence" value="ECO:0007669"/>
    <property type="project" value="UniProtKB-KW"/>
</dbReference>
<name>A0A849V9P5_9GAMM</name>
<dbReference type="SUPFAM" id="SSF46767">
    <property type="entry name" value="Methylated DNA-protein cysteine methyltransferase, C-terminal domain"/>
    <property type="match status" value="1"/>
</dbReference>
<dbReference type="InterPro" id="IPR036388">
    <property type="entry name" value="WH-like_DNA-bd_sf"/>
</dbReference>